<name>A0ABR2BMC7_9ROSI</name>
<evidence type="ECO:0000313" key="2">
    <source>
        <dbReference type="Proteomes" id="UP001472677"/>
    </source>
</evidence>
<accession>A0ABR2BMC7</accession>
<protein>
    <submittedName>
        <fullName evidence="1">Uncharacterized protein</fullName>
    </submittedName>
</protein>
<sequence>MKEISCPNSPPLPPAPDLPISSITAMDVGSTSTPLFFPTQIPSPMAFSGVGGPPPLVSATPPDAHCASALRRSLYENADSIY</sequence>
<evidence type="ECO:0000313" key="1">
    <source>
        <dbReference type="EMBL" id="KAK8508148.1"/>
    </source>
</evidence>
<keyword evidence="2" id="KW-1185">Reference proteome</keyword>
<dbReference type="Proteomes" id="UP001472677">
    <property type="component" value="Unassembled WGS sequence"/>
</dbReference>
<reference evidence="1 2" key="1">
    <citation type="journal article" date="2024" name="G3 (Bethesda)">
        <title>Genome assembly of Hibiscus sabdariffa L. provides insights into metabolisms of medicinal natural products.</title>
        <authorList>
            <person name="Kim T."/>
        </authorList>
    </citation>
    <scope>NUCLEOTIDE SEQUENCE [LARGE SCALE GENOMIC DNA]</scope>
    <source>
        <strain evidence="1">TK-2024</strain>
        <tissue evidence="1">Old leaves</tissue>
    </source>
</reference>
<proteinExistence type="predicted"/>
<gene>
    <name evidence="1" type="ORF">V6N12_025249</name>
</gene>
<dbReference type="EMBL" id="JBBPBM010000104">
    <property type="protein sequence ID" value="KAK8508148.1"/>
    <property type="molecule type" value="Genomic_DNA"/>
</dbReference>
<comment type="caution">
    <text evidence="1">The sequence shown here is derived from an EMBL/GenBank/DDBJ whole genome shotgun (WGS) entry which is preliminary data.</text>
</comment>
<organism evidence="1 2">
    <name type="scientific">Hibiscus sabdariffa</name>
    <name type="common">roselle</name>
    <dbReference type="NCBI Taxonomy" id="183260"/>
    <lineage>
        <taxon>Eukaryota</taxon>
        <taxon>Viridiplantae</taxon>
        <taxon>Streptophyta</taxon>
        <taxon>Embryophyta</taxon>
        <taxon>Tracheophyta</taxon>
        <taxon>Spermatophyta</taxon>
        <taxon>Magnoliopsida</taxon>
        <taxon>eudicotyledons</taxon>
        <taxon>Gunneridae</taxon>
        <taxon>Pentapetalae</taxon>
        <taxon>rosids</taxon>
        <taxon>malvids</taxon>
        <taxon>Malvales</taxon>
        <taxon>Malvaceae</taxon>
        <taxon>Malvoideae</taxon>
        <taxon>Hibiscus</taxon>
    </lineage>
</organism>